<keyword evidence="3" id="KW-1185">Reference proteome</keyword>
<protein>
    <recommendedName>
        <fullName evidence="1">Calcineurin-like phosphoesterase domain-containing protein</fullName>
    </recommendedName>
</protein>
<accession>A0A6G1LKX5</accession>
<dbReference type="InterPro" id="IPR004843">
    <property type="entry name" value="Calcineurin-like_PHP"/>
</dbReference>
<evidence type="ECO:0000313" key="3">
    <source>
        <dbReference type="Proteomes" id="UP000799436"/>
    </source>
</evidence>
<feature type="non-terminal residue" evidence="2">
    <location>
        <position position="1"/>
    </location>
</feature>
<feature type="non-terminal residue" evidence="2">
    <location>
        <position position="234"/>
    </location>
</feature>
<dbReference type="PANTHER" id="PTHR37844:SF2">
    <property type="entry name" value="SER_THR PROTEIN PHOSPHATASE SUPERFAMILY (AFU_ORTHOLOGUE AFUA_1G14840)"/>
    <property type="match status" value="1"/>
</dbReference>
<dbReference type="GO" id="GO:0016787">
    <property type="term" value="F:hydrolase activity"/>
    <property type="evidence" value="ECO:0007669"/>
    <property type="project" value="InterPro"/>
</dbReference>
<dbReference type="SUPFAM" id="SSF56300">
    <property type="entry name" value="Metallo-dependent phosphatases"/>
    <property type="match status" value="1"/>
</dbReference>
<evidence type="ECO:0000313" key="2">
    <source>
        <dbReference type="EMBL" id="KAF2773557.1"/>
    </source>
</evidence>
<dbReference type="Gene3D" id="3.60.21.10">
    <property type="match status" value="1"/>
</dbReference>
<dbReference type="AlphaFoldDB" id="A0A6G1LKX5"/>
<dbReference type="PANTHER" id="PTHR37844">
    <property type="entry name" value="SER/THR PROTEIN PHOSPHATASE SUPERFAMILY (AFU_ORTHOLOGUE AFUA_1G14840)"/>
    <property type="match status" value="1"/>
</dbReference>
<dbReference type="Pfam" id="PF00149">
    <property type="entry name" value="Metallophos"/>
    <property type="match status" value="1"/>
</dbReference>
<feature type="domain" description="Calcineurin-like phosphoesterase" evidence="1">
    <location>
        <begin position="5"/>
        <end position="220"/>
    </location>
</feature>
<gene>
    <name evidence="2" type="ORF">EJ03DRAFT_246470</name>
</gene>
<organism evidence="2 3">
    <name type="scientific">Teratosphaeria nubilosa</name>
    <dbReference type="NCBI Taxonomy" id="161662"/>
    <lineage>
        <taxon>Eukaryota</taxon>
        <taxon>Fungi</taxon>
        <taxon>Dikarya</taxon>
        <taxon>Ascomycota</taxon>
        <taxon>Pezizomycotina</taxon>
        <taxon>Dothideomycetes</taxon>
        <taxon>Dothideomycetidae</taxon>
        <taxon>Mycosphaerellales</taxon>
        <taxon>Teratosphaeriaceae</taxon>
        <taxon>Teratosphaeria</taxon>
    </lineage>
</organism>
<proteinExistence type="predicted"/>
<dbReference type="InterPro" id="IPR029052">
    <property type="entry name" value="Metallo-depent_PP-like"/>
</dbReference>
<dbReference type="OrthoDB" id="550558at2759"/>
<dbReference type="EMBL" id="ML995810">
    <property type="protein sequence ID" value="KAF2773557.1"/>
    <property type="molecule type" value="Genomic_DNA"/>
</dbReference>
<reference evidence="2" key="1">
    <citation type="journal article" date="2020" name="Stud. Mycol.">
        <title>101 Dothideomycetes genomes: a test case for predicting lifestyles and emergence of pathogens.</title>
        <authorList>
            <person name="Haridas S."/>
            <person name="Albert R."/>
            <person name="Binder M."/>
            <person name="Bloem J."/>
            <person name="Labutti K."/>
            <person name="Salamov A."/>
            <person name="Andreopoulos B."/>
            <person name="Baker S."/>
            <person name="Barry K."/>
            <person name="Bills G."/>
            <person name="Bluhm B."/>
            <person name="Cannon C."/>
            <person name="Castanera R."/>
            <person name="Culley D."/>
            <person name="Daum C."/>
            <person name="Ezra D."/>
            <person name="Gonzalez J."/>
            <person name="Henrissat B."/>
            <person name="Kuo A."/>
            <person name="Liang C."/>
            <person name="Lipzen A."/>
            <person name="Lutzoni F."/>
            <person name="Magnuson J."/>
            <person name="Mondo S."/>
            <person name="Nolan M."/>
            <person name="Ohm R."/>
            <person name="Pangilinan J."/>
            <person name="Park H.-J."/>
            <person name="Ramirez L."/>
            <person name="Alfaro M."/>
            <person name="Sun H."/>
            <person name="Tritt A."/>
            <person name="Yoshinaga Y."/>
            <person name="Zwiers L.-H."/>
            <person name="Turgeon B."/>
            <person name="Goodwin S."/>
            <person name="Spatafora J."/>
            <person name="Crous P."/>
            <person name="Grigoriev I."/>
        </authorList>
    </citation>
    <scope>NUCLEOTIDE SEQUENCE</scope>
    <source>
        <strain evidence="2">CBS 116005</strain>
    </source>
</reference>
<dbReference type="Proteomes" id="UP000799436">
    <property type="component" value="Unassembled WGS sequence"/>
</dbReference>
<evidence type="ECO:0000259" key="1">
    <source>
        <dbReference type="Pfam" id="PF00149"/>
    </source>
</evidence>
<name>A0A6G1LKX5_9PEZI</name>
<sequence>PKFQFMSDIHLERTAYASFHITNKAPYLILTGDIGRFANHSALLAFLEEQCQKFEKVLYVPGNHEFYGTSRSEGLRVAGQIETQLEGRLTVMHRTRVDFATENGNVVVLGCTLHSHIPDDTQGLTNDFARISDWTVANHNAEHDLDVCWLKDSLDEIHSSDPNARVIIATHYAPEFEKTNHPRLRDSMAKYCFSSDTLDAVQSWKGIGQVSHWTFGHTHYNAWFQVGGMVVVSN</sequence>